<keyword evidence="1 7" id="KW-0645">Protease</keyword>
<dbReference type="PRINTS" id="PR00722">
    <property type="entry name" value="CHYMOTRYPSIN"/>
</dbReference>
<evidence type="ECO:0000256" key="1">
    <source>
        <dbReference type="ARBA" id="ARBA00022670"/>
    </source>
</evidence>
<dbReference type="InterPro" id="IPR009003">
    <property type="entry name" value="Peptidase_S1_PA"/>
</dbReference>
<keyword evidence="5" id="KW-1015">Disulfide bond</keyword>
<keyword evidence="4 7" id="KW-0720">Serine protease</keyword>
<keyword evidence="3 7" id="KW-0378">Hydrolase</keyword>
<dbReference type="VEuPathDB" id="VectorBase:ACMO_014302"/>
<feature type="chain" id="PRO_5039907309" evidence="8">
    <location>
        <begin position="23"/>
        <end position="277"/>
    </location>
</feature>
<dbReference type="PROSITE" id="PS00135">
    <property type="entry name" value="TRYPSIN_SER"/>
    <property type="match status" value="1"/>
</dbReference>
<dbReference type="InterPro" id="IPR001254">
    <property type="entry name" value="Trypsin_dom"/>
</dbReference>
<sequence>MKQVISLVLFGLFCGNAVVTNANVQNTKEGPSHSGRIVNGVPVNISNYKYALSMRLNGEFRCGASIITCSHALSAAHCVYNLTGPRIELTLYGGSTSASSGGVEFPVVGGAIHPHYKPNSQSNVSDYDVAILNVPANSFSGRPNMAPLALQTKELPVGTRCFVVGWGRTGENEQPSVNQLLYANMNIVSQSSCASMWANFEKLCAECKQSITSNMVCAQYYNGMDTCRGDSGGALVCGGRLTGVVSFGPYCTGVWPSVFAKVTAPSMRSFIQLYTGI</sequence>
<dbReference type="VEuPathDB" id="VectorBase:ACON012473"/>
<dbReference type="InterPro" id="IPR001314">
    <property type="entry name" value="Peptidase_S1A"/>
</dbReference>
<feature type="signal peptide" evidence="8">
    <location>
        <begin position="1"/>
        <end position="22"/>
    </location>
</feature>
<dbReference type="EnsemblMetazoa" id="ACON012473-RA">
    <property type="protein sequence ID" value="ACON012473-PA"/>
    <property type="gene ID" value="ACON012473"/>
</dbReference>
<dbReference type="InterPro" id="IPR050430">
    <property type="entry name" value="Peptidase_S1"/>
</dbReference>
<keyword evidence="11" id="KW-1185">Reference proteome</keyword>
<dbReference type="Pfam" id="PF00089">
    <property type="entry name" value="Trypsin"/>
    <property type="match status" value="1"/>
</dbReference>
<evidence type="ECO:0000256" key="7">
    <source>
        <dbReference type="RuleBase" id="RU363034"/>
    </source>
</evidence>
<organism evidence="10 11">
    <name type="scientific">Anopheles coluzzii</name>
    <name type="common">African malaria mosquito</name>
    <dbReference type="NCBI Taxonomy" id="1518534"/>
    <lineage>
        <taxon>Eukaryota</taxon>
        <taxon>Metazoa</taxon>
        <taxon>Ecdysozoa</taxon>
        <taxon>Arthropoda</taxon>
        <taxon>Hexapoda</taxon>
        <taxon>Insecta</taxon>
        <taxon>Pterygota</taxon>
        <taxon>Neoptera</taxon>
        <taxon>Endopterygota</taxon>
        <taxon>Diptera</taxon>
        <taxon>Nematocera</taxon>
        <taxon>Culicoidea</taxon>
        <taxon>Culicidae</taxon>
        <taxon>Anophelinae</taxon>
        <taxon>Anopheles</taxon>
    </lineage>
</organism>
<evidence type="ECO:0000313" key="10">
    <source>
        <dbReference type="EnsemblMetazoa" id="ACON012473-PA"/>
    </source>
</evidence>
<dbReference type="InterPro" id="IPR033116">
    <property type="entry name" value="TRYPSIN_SER"/>
</dbReference>
<dbReference type="VEuPathDB" id="VectorBase:ACON2_041235"/>
<dbReference type="InterPro" id="IPR043504">
    <property type="entry name" value="Peptidase_S1_PA_chymotrypsin"/>
</dbReference>
<keyword evidence="8" id="KW-0732">Signal</keyword>
<dbReference type="GO" id="GO:0007586">
    <property type="term" value="P:digestion"/>
    <property type="evidence" value="ECO:0007669"/>
    <property type="project" value="UniProtKB-KW"/>
</dbReference>
<protein>
    <submittedName>
        <fullName evidence="10">Peptidase S1 domain-containing protein</fullName>
    </submittedName>
</protein>
<evidence type="ECO:0000256" key="8">
    <source>
        <dbReference type="SAM" id="SignalP"/>
    </source>
</evidence>
<dbReference type="PANTHER" id="PTHR24276">
    <property type="entry name" value="POLYSERASE-RELATED"/>
    <property type="match status" value="1"/>
</dbReference>
<dbReference type="Proteomes" id="UP001105220">
    <property type="component" value="Unplaced"/>
</dbReference>
<dbReference type="AlphaFoldDB" id="A0A6E8W5B2"/>
<keyword evidence="2" id="KW-0222">Digestion</keyword>
<dbReference type="Gene3D" id="2.40.10.10">
    <property type="entry name" value="Trypsin-like serine proteases"/>
    <property type="match status" value="1"/>
</dbReference>
<dbReference type="PROSITE" id="PS00134">
    <property type="entry name" value="TRYPSIN_HIS"/>
    <property type="match status" value="1"/>
</dbReference>
<dbReference type="PROSITE" id="PS50240">
    <property type="entry name" value="TRYPSIN_DOM"/>
    <property type="match status" value="1"/>
</dbReference>
<evidence type="ECO:0000259" key="9">
    <source>
        <dbReference type="PROSITE" id="PS50240"/>
    </source>
</evidence>
<reference evidence="10" key="2">
    <citation type="submission" date="2020-05" db="UniProtKB">
        <authorList>
            <consortium name="EnsemblMetazoa"/>
        </authorList>
    </citation>
    <scope>IDENTIFICATION</scope>
    <source>
        <strain evidence="10">Ngousso</strain>
    </source>
</reference>
<dbReference type="PANTHER" id="PTHR24276:SF96">
    <property type="entry name" value="PEPTIDASE S1 DOMAIN-CONTAINING PROTEIN"/>
    <property type="match status" value="1"/>
</dbReference>
<dbReference type="GO" id="GO:0006508">
    <property type="term" value="P:proteolysis"/>
    <property type="evidence" value="ECO:0007669"/>
    <property type="project" value="UniProtKB-KW"/>
</dbReference>
<dbReference type="CDD" id="cd00190">
    <property type="entry name" value="Tryp_SPc"/>
    <property type="match status" value="1"/>
</dbReference>
<dbReference type="FunFam" id="2.40.10.10:FF:000034">
    <property type="entry name" value="Eupolytin"/>
    <property type="match status" value="1"/>
</dbReference>
<evidence type="ECO:0000256" key="3">
    <source>
        <dbReference type="ARBA" id="ARBA00022801"/>
    </source>
</evidence>
<feature type="domain" description="Peptidase S1" evidence="9">
    <location>
        <begin position="37"/>
        <end position="276"/>
    </location>
</feature>
<evidence type="ECO:0000313" key="11">
    <source>
        <dbReference type="Proteomes" id="UP001105220"/>
    </source>
</evidence>
<accession>A0A6E8W5B2</accession>
<dbReference type="SUPFAM" id="SSF50494">
    <property type="entry name" value="Trypsin-like serine proteases"/>
    <property type="match status" value="1"/>
</dbReference>
<evidence type="ECO:0000256" key="6">
    <source>
        <dbReference type="ARBA" id="ARBA00024195"/>
    </source>
</evidence>
<name>A0A6E8W5B2_ANOCL</name>
<evidence type="ECO:0000256" key="5">
    <source>
        <dbReference type="ARBA" id="ARBA00023157"/>
    </source>
</evidence>
<dbReference type="SMART" id="SM00020">
    <property type="entry name" value="Tryp_SPc"/>
    <property type="match status" value="1"/>
</dbReference>
<comment type="similarity">
    <text evidence="6">Belongs to the peptidase S1 family. CLIP subfamily.</text>
</comment>
<proteinExistence type="inferred from homology"/>
<dbReference type="InterPro" id="IPR018114">
    <property type="entry name" value="TRYPSIN_HIS"/>
</dbReference>
<evidence type="ECO:0000256" key="4">
    <source>
        <dbReference type="ARBA" id="ARBA00022825"/>
    </source>
</evidence>
<evidence type="ECO:0000256" key="2">
    <source>
        <dbReference type="ARBA" id="ARBA00022757"/>
    </source>
</evidence>
<reference key="1">
    <citation type="journal article" date="2019" name="Genes (Basel)">
        <title>A High-Quality De novo Genome Assembly from a Single Mosquito Using PacBio Sequencing.</title>
        <authorList>
            <person name="Kingan S.B."/>
            <person name="Heaton H."/>
            <person name="Cudini J."/>
            <person name="Lambert C.C."/>
            <person name="Baybayan P."/>
            <person name="Galvin B.D."/>
            <person name="Durbin R."/>
            <person name="Korlach J."/>
            <person name="Lawniczak M.K.N."/>
        </authorList>
    </citation>
    <scope>NUCLEOTIDE SEQUENCE [LARGE SCALE GENOMIC DNA]</scope>
    <source>
        <strain>Mali-NIH</strain>
    </source>
</reference>
<dbReference type="GO" id="GO:0004252">
    <property type="term" value="F:serine-type endopeptidase activity"/>
    <property type="evidence" value="ECO:0007669"/>
    <property type="project" value="InterPro"/>
</dbReference>